<gene>
    <name evidence="4" type="ORF">GOODEAATRI_001641</name>
</gene>
<feature type="compositionally biased region" description="Acidic residues" evidence="2">
    <location>
        <begin position="219"/>
        <end position="231"/>
    </location>
</feature>
<dbReference type="PANTHER" id="PTHR19932:SF10">
    <property type="entry name" value="WD REPEAT AND HMG-BOX DNA-BINDING PROTEIN 1"/>
    <property type="match status" value="1"/>
</dbReference>
<name>A0ABV0P473_9TELE</name>
<dbReference type="InterPro" id="IPR022100">
    <property type="entry name" value="WDHD1/CFT4_beta-prop_2nd"/>
</dbReference>
<dbReference type="EMBL" id="JAHRIO010060022">
    <property type="protein sequence ID" value="MEQ2177237.1"/>
    <property type="molecule type" value="Genomic_DNA"/>
</dbReference>
<dbReference type="Pfam" id="PF00400">
    <property type="entry name" value="WD40"/>
    <property type="match status" value="1"/>
</dbReference>
<evidence type="ECO:0000259" key="3">
    <source>
        <dbReference type="Pfam" id="PF12341"/>
    </source>
</evidence>
<feature type="repeat" description="WD" evidence="1">
    <location>
        <begin position="2"/>
        <end position="34"/>
    </location>
</feature>
<dbReference type="PROSITE" id="PS50082">
    <property type="entry name" value="WD_REPEATS_2"/>
    <property type="match status" value="1"/>
</dbReference>
<dbReference type="SMART" id="SM00320">
    <property type="entry name" value="WD40"/>
    <property type="match status" value="2"/>
</dbReference>
<dbReference type="Proteomes" id="UP001476798">
    <property type="component" value="Unassembled WGS sequence"/>
</dbReference>
<organism evidence="4 5">
    <name type="scientific">Goodea atripinnis</name>
    <dbReference type="NCBI Taxonomy" id="208336"/>
    <lineage>
        <taxon>Eukaryota</taxon>
        <taxon>Metazoa</taxon>
        <taxon>Chordata</taxon>
        <taxon>Craniata</taxon>
        <taxon>Vertebrata</taxon>
        <taxon>Euteleostomi</taxon>
        <taxon>Actinopterygii</taxon>
        <taxon>Neopterygii</taxon>
        <taxon>Teleostei</taxon>
        <taxon>Neoteleostei</taxon>
        <taxon>Acanthomorphata</taxon>
        <taxon>Ovalentaria</taxon>
        <taxon>Atherinomorphae</taxon>
        <taxon>Cyprinodontiformes</taxon>
        <taxon>Goodeidae</taxon>
        <taxon>Goodea</taxon>
    </lineage>
</organism>
<evidence type="ECO:0000313" key="5">
    <source>
        <dbReference type="Proteomes" id="UP001476798"/>
    </source>
</evidence>
<keyword evidence="1" id="KW-0853">WD repeat</keyword>
<feature type="domain" description="WDHD1/CFT4 second beta-propeller" evidence="3">
    <location>
        <begin position="323"/>
        <end position="485"/>
    </location>
</feature>
<dbReference type="Gene3D" id="2.130.10.10">
    <property type="entry name" value="YVTN repeat-like/Quinoprotein amine dehydrogenase"/>
    <property type="match status" value="1"/>
</dbReference>
<dbReference type="Pfam" id="PF12341">
    <property type="entry name" value="Mcl1_mid"/>
    <property type="match status" value="1"/>
</dbReference>
<proteinExistence type="predicted"/>
<reference evidence="4 5" key="1">
    <citation type="submission" date="2021-06" db="EMBL/GenBank/DDBJ databases">
        <authorList>
            <person name="Palmer J.M."/>
        </authorList>
    </citation>
    <scope>NUCLEOTIDE SEQUENCE [LARGE SCALE GENOMIC DNA]</scope>
    <source>
        <strain evidence="4 5">GA_2019</strain>
        <tissue evidence="4">Muscle</tissue>
    </source>
</reference>
<dbReference type="SUPFAM" id="SSF50978">
    <property type="entry name" value="WD40 repeat-like"/>
    <property type="match status" value="1"/>
</dbReference>
<dbReference type="PANTHER" id="PTHR19932">
    <property type="entry name" value="WD REPEAT AND HMG-BOX DNA BINDING PROTEIN"/>
    <property type="match status" value="1"/>
</dbReference>
<evidence type="ECO:0000256" key="1">
    <source>
        <dbReference type="PROSITE-ProRule" id="PRU00221"/>
    </source>
</evidence>
<dbReference type="InterPro" id="IPR015943">
    <property type="entry name" value="WD40/YVTN_repeat-like_dom_sf"/>
</dbReference>
<feature type="region of interest" description="Disordered" evidence="2">
    <location>
        <begin position="204"/>
        <end position="260"/>
    </location>
</feature>
<accession>A0ABV0P473</accession>
<keyword evidence="5" id="KW-1185">Reference proteome</keyword>
<evidence type="ECO:0000256" key="2">
    <source>
        <dbReference type="SAM" id="MobiDB-lite"/>
    </source>
</evidence>
<dbReference type="PROSITE" id="PS50294">
    <property type="entry name" value="WD_REPEATS_REGION"/>
    <property type="match status" value="1"/>
</dbReference>
<dbReference type="InterPro" id="IPR001680">
    <property type="entry name" value="WD40_rpt"/>
</dbReference>
<dbReference type="InterPro" id="IPR036322">
    <property type="entry name" value="WD40_repeat_dom_sf"/>
</dbReference>
<evidence type="ECO:0000313" key="4">
    <source>
        <dbReference type="EMBL" id="MEQ2177237.1"/>
    </source>
</evidence>
<protein>
    <recommendedName>
        <fullName evidence="3">WDHD1/CFT4 second beta-propeller domain-containing protein</fullName>
    </recommendedName>
</protein>
<comment type="caution">
    <text evidence="4">The sequence shown here is derived from an EMBL/GenBank/DDBJ whole genome shotgun (WGS) entry which is preliminary data.</text>
</comment>
<sequence>MRYGHSEGHTEVCFDDSGRYIVTCGNDGDVRIWESLDDDDPKFITVGEKAYSLALKASASCDGSVVVWNIEEQVRCCSLFSTQGVFMLFLSHVFTFLRPLAQTQVISWPLLQKTNDVSNARSLCRLAFQPAAGELFLLRPECTCMSGVPGTMSARCPMICSHRQKHEKGFTVCSLAWHPSGNQIAYTDTEGCLGLLDRLGTSTAVTSSTKAPAEKRAEDYDDLFDEDDDRLMDEGLRDANSPAKKPAVGEDDDEDDIMIPSTGRVRNRGAILDDENSLDTGSLKLGQDKFGDDDDGSSVAPAAAPLVPLRPFYEGPMPTPPQKAFQPGSTPAHLTHRFMMWNSVGIVRGYNDEQDNAIDVEFHDTAVHHAMHLTNSLGHTMADLSQEAVLLACPSTEELASKLQCLHFSSWDTNKEWMVDLPKGEDVKALCLGQGWAAVATSSLLLRLFSIGGVQREIFSVSGPVVCMAGHGEQLLVVYHRGMSQAHAICSDLILCWQI</sequence>